<dbReference type="Pfam" id="PF00400">
    <property type="entry name" value="WD40"/>
    <property type="match status" value="5"/>
</dbReference>
<proteinExistence type="predicted"/>
<accession>A0A6A4IJP7</accession>
<dbReference type="InterPro" id="IPR036322">
    <property type="entry name" value="WD40_repeat_dom_sf"/>
</dbReference>
<dbReference type="PROSITE" id="PS50896">
    <property type="entry name" value="LISH"/>
    <property type="match status" value="1"/>
</dbReference>
<dbReference type="Proteomes" id="UP000799118">
    <property type="component" value="Unassembled WGS sequence"/>
</dbReference>
<feature type="repeat" description="WD" evidence="3">
    <location>
        <begin position="295"/>
        <end position="335"/>
    </location>
</feature>
<dbReference type="InterPro" id="IPR051350">
    <property type="entry name" value="WD_repeat-ST_regulator"/>
</dbReference>
<keyword evidence="2" id="KW-0677">Repeat</keyword>
<organism evidence="6 7">
    <name type="scientific">Gymnopus androsaceus JB14</name>
    <dbReference type="NCBI Taxonomy" id="1447944"/>
    <lineage>
        <taxon>Eukaryota</taxon>
        <taxon>Fungi</taxon>
        <taxon>Dikarya</taxon>
        <taxon>Basidiomycota</taxon>
        <taxon>Agaricomycotina</taxon>
        <taxon>Agaricomycetes</taxon>
        <taxon>Agaricomycetidae</taxon>
        <taxon>Agaricales</taxon>
        <taxon>Marasmiineae</taxon>
        <taxon>Omphalotaceae</taxon>
        <taxon>Gymnopus</taxon>
    </lineage>
</organism>
<feature type="repeat" description="WD" evidence="3">
    <location>
        <begin position="546"/>
        <end position="588"/>
    </location>
</feature>
<keyword evidence="7" id="KW-1185">Reference proteome</keyword>
<dbReference type="InterPro" id="IPR015943">
    <property type="entry name" value="WD40/YVTN_repeat-like_dom_sf"/>
</dbReference>
<dbReference type="PROSITE" id="PS50082">
    <property type="entry name" value="WD_REPEATS_2"/>
    <property type="match status" value="5"/>
</dbReference>
<protein>
    <submittedName>
        <fullName evidence="6">WD40 repeat-like protein</fullName>
    </submittedName>
</protein>
<evidence type="ECO:0000313" key="7">
    <source>
        <dbReference type="Proteomes" id="UP000799118"/>
    </source>
</evidence>
<feature type="region of interest" description="Disordered" evidence="4">
    <location>
        <begin position="400"/>
        <end position="436"/>
    </location>
</feature>
<dbReference type="EMBL" id="ML769387">
    <property type="protein sequence ID" value="KAE9409438.1"/>
    <property type="molecule type" value="Genomic_DNA"/>
</dbReference>
<dbReference type="Gene3D" id="2.130.10.10">
    <property type="entry name" value="YVTN repeat-like/Quinoprotein amine dehydrogenase"/>
    <property type="match status" value="2"/>
</dbReference>
<dbReference type="InterPro" id="IPR006594">
    <property type="entry name" value="LisH"/>
</dbReference>
<feature type="region of interest" description="Disordered" evidence="4">
    <location>
        <begin position="599"/>
        <end position="629"/>
    </location>
</feature>
<feature type="compositionally biased region" description="Low complexity" evidence="4">
    <location>
        <begin position="426"/>
        <end position="436"/>
    </location>
</feature>
<dbReference type="InterPro" id="IPR006595">
    <property type="entry name" value="CTLH_C"/>
</dbReference>
<evidence type="ECO:0000259" key="5">
    <source>
        <dbReference type="PROSITE" id="PS50897"/>
    </source>
</evidence>
<feature type="repeat" description="WD" evidence="3">
    <location>
        <begin position="249"/>
        <end position="280"/>
    </location>
</feature>
<evidence type="ECO:0000256" key="4">
    <source>
        <dbReference type="SAM" id="MobiDB-lite"/>
    </source>
</evidence>
<dbReference type="OrthoDB" id="972532at2759"/>
<dbReference type="AlphaFoldDB" id="A0A6A4IJP7"/>
<gene>
    <name evidence="6" type="ORF">BT96DRAFT_806349</name>
</gene>
<dbReference type="Pfam" id="PF23627">
    <property type="entry name" value="LisH_WDR26"/>
    <property type="match status" value="1"/>
</dbReference>
<feature type="repeat" description="WD" evidence="3">
    <location>
        <begin position="518"/>
        <end position="544"/>
    </location>
</feature>
<dbReference type="GO" id="GO:0043161">
    <property type="term" value="P:proteasome-mediated ubiquitin-dependent protein catabolic process"/>
    <property type="evidence" value="ECO:0007669"/>
    <property type="project" value="TreeGrafter"/>
</dbReference>
<evidence type="ECO:0000313" key="6">
    <source>
        <dbReference type="EMBL" id="KAE9409438.1"/>
    </source>
</evidence>
<dbReference type="PROSITE" id="PS50897">
    <property type="entry name" value="CTLH"/>
    <property type="match status" value="1"/>
</dbReference>
<dbReference type="PANTHER" id="PTHR22838:SF0">
    <property type="entry name" value="WD REPEAT-CONTAINING PROTEIN 26"/>
    <property type="match status" value="1"/>
</dbReference>
<keyword evidence="1 3" id="KW-0853">WD repeat</keyword>
<sequence length="629" mass="69276">MPLANGNGVGPSGSNGVMNGKGALARVNLPGHLLYEGSNVDREEFVRLLLQSLRDVGYIESAATLEAESGYSMEQPEVERFRGYVLDGKWSKAEAALTRLGIVDEESIWDAKFLINKQKYLELLEAQKTTTALHVLRTELAPSSPEPAQLHALSSLIMCTEPEDVRQRAGWDGASGQSRQQLLLDLHRFIPPSVMIPKRRFLTLLQQAHEDQLRRCIYHNTPSDSTPFSLFSDHMCDKDGFPGVTTTILLGHADEIWNVEWSHDGMFLASGSADKTAIIWYMGSDSRKWEAHLILQEHPFAVHSLAWSLDDSMLLTGSEHFIKLWDAKTGTCLRTLDEHTETITALSWLPDGSGFISGALDRKIIQWDTEGRKKLSWGLSDLRITDLAVTPDLSRVVTIGMQAPSSSESSTRGARGNGTPGDHSTSNSGGNPSSGNGIMATEHRCIVYHFSTRQVESSVKLDGELTSVKISQDSQYALINHAPDEIHLWDLRLGRLARKFTGQRQGRHIIQSCFGGIDGTFVASGSEDGNVYVWHRDTGLLLEVLAGHEDGSVNSVAWNPKNERMFASCADDHSIRIWEAPTRETNIDAPRHTHYSVSYSAKGKGKTRQVDGDVEDATGMASSSSATLL</sequence>
<name>A0A6A4IJP7_9AGAR</name>
<evidence type="ECO:0000256" key="1">
    <source>
        <dbReference type="ARBA" id="ARBA00022574"/>
    </source>
</evidence>
<feature type="domain" description="CTLH" evidence="5">
    <location>
        <begin position="74"/>
        <end position="131"/>
    </location>
</feature>
<dbReference type="CDD" id="cd00200">
    <property type="entry name" value="WD40"/>
    <property type="match status" value="1"/>
</dbReference>
<evidence type="ECO:0000256" key="3">
    <source>
        <dbReference type="PROSITE-ProRule" id="PRU00221"/>
    </source>
</evidence>
<feature type="compositionally biased region" description="Polar residues" evidence="4">
    <location>
        <begin position="403"/>
        <end position="412"/>
    </location>
</feature>
<evidence type="ECO:0000256" key="2">
    <source>
        <dbReference type="ARBA" id="ARBA00022737"/>
    </source>
</evidence>
<dbReference type="GO" id="GO:0034657">
    <property type="term" value="C:GID complex"/>
    <property type="evidence" value="ECO:0007669"/>
    <property type="project" value="TreeGrafter"/>
</dbReference>
<dbReference type="InterPro" id="IPR054080">
    <property type="entry name" value="TPR1-like_2nd"/>
</dbReference>
<dbReference type="InterPro" id="IPR001680">
    <property type="entry name" value="WD40_rpt"/>
</dbReference>
<feature type="compositionally biased region" description="Polar residues" evidence="4">
    <location>
        <begin position="620"/>
        <end position="629"/>
    </location>
</feature>
<dbReference type="SMART" id="SM00320">
    <property type="entry name" value="WD40"/>
    <property type="match status" value="6"/>
</dbReference>
<dbReference type="Pfam" id="PF21889">
    <property type="entry name" value="TPR1-like_2nd"/>
    <property type="match status" value="1"/>
</dbReference>
<dbReference type="SUPFAM" id="SSF50978">
    <property type="entry name" value="WD40 repeat-like"/>
    <property type="match status" value="1"/>
</dbReference>
<dbReference type="PANTHER" id="PTHR22838">
    <property type="entry name" value="WD REPEAT PROTEIN 26-RELATED"/>
    <property type="match status" value="1"/>
</dbReference>
<dbReference type="SMART" id="SM00668">
    <property type="entry name" value="CTLH"/>
    <property type="match status" value="1"/>
</dbReference>
<reference evidence="6" key="1">
    <citation type="journal article" date="2019" name="Environ. Microbiol.">
        <title>Fungal ecological strategies reflected in gene transcription - a case study of two litter decomposers.</title>
        <authorList>
            <person name="Barbi F."/>
            <person name="Kohler A."/>
            <person name="Barry K."/>
            <person name="Baskaran P."/>
            <person name="Daum C."/>
            <person name="Fauchery L."/>
            <person name="Ihrmark K."/>
            <person name="Kuo A."/>
            <person name="LaButti K."/>
            <person name="Lipzen A."/>
            <person name="Morin E."/>
            <person name="Grigoriev I.V."/>
            <person name="Henrissat B."/>
            <person name="Lindahl B."/>
            <person name="Martin F."/>
        </authorList>
    </citation>
    <scope>NUCLEOTIDE SEQUENCE</scope>
    <source>
        <strain evidence="6">JB14</strain>
    </source>
</reference>
<dbReference type="PROSITE" id="PS50294">
    <property type="entry name" value="WD_REPEATS_REGION"/>
    <property type="match status" value="2"/>
</dbReference>
<feature type="repeat" description="WD" evidence="3">
    <location>
        <begin position="336"/>
        <end position="370"/>
    </location>
</feature>